<keyword evidence="2" id="KW-1185">Reference proteome</keyword>
<accession>A0A506XXI1</accession>
<reference evidence="1 2" key="1">
    <citation type="submission" date="2019-06" db="EMBL/GenBank/DDBJ databases">
        <authorList>
            <person name="Li F."/>
        </authorList>
    </citation>
    <scope>NUCLEOTIDE SEQUENCE [LARGE SCALE GENOMIC DNA]</scope>
    <source>
        <strain evidence="1 2">10F1D-1</strain>
    </source>
</reference>
<dbReference type="RefSeq" id="WP_141164586.1">
    <property type="nucleotide sequence ID" value="NZ_VHQG01000005.1"/>
</dbReference>
<dbReference type="OrthoDB" id="3212458at2"/>
<dbReference type="Proteomes" id="UP000316252">
    <property type="component" value="Unassembled WGS sequence"/>
</dbReference>
<dbReference type="EMBL" id="VHQG01000005">
    <property type="protein sequence ID" value="TPW74007.1"/>
    <property type="molecule type" value="Genomic_DNA"/>
</dbReference>
<dbReference type="Gene3D" id="3.30.70.1060">
    <property type="entry name" value="Dimeric alpha+beta barrel"/>
    <property type="match status" value="1"/>
</dbReference>
<dbReference type="InterPro" id="IPR011008">
    <property type="entry name" value="Dimeric_a/b-barrel"/>
</dbReference>
<evidence type="ECO:0000313" key="1">
    <source>
        <dbReference type="EMBL" id="TPW74007.1"/>
    </source>
</evidence>
<sequence>MPHYLISFPGSAMQIGEEDFPIVVEESHAAVAAAQEAGVLVFAGGLDEASLLVRVAADGSEQSGAYPQTGSLAGGFTVIDVPTREDAVAWAARIAAACRCDQELRVFADGSAT</sequence>
<gene>
    <name evidence="1" type="ORF">FJ657_15255</name>
</gene>
<name>A0A506XXI1_9MICO</name>
<comment type="caution">
    <text evidence="1">The sequence shown here is derived from an EMBL/GenBank/DDBJ whole genome shotgun (WGS) entry which is preliminary data.</text>
</comment>
<evidence type="ECO:0000313" key="2">
    <source>
        <dbReference type="Proteomes" id="UP000316252"/>
    </source>
</evidence>
<dbReference type="SUPFAM" id="SSF54909">
    <property type="entry name" value="Dimeric alpha+beta barrel"/>
    <property type="match status" value="1"/>
</dbReference>
<dbReference type="AlphaFoldDB" id="A0A506XXI1"/>
<organism evidence="1 2">
    <name type="scientific">Schumannella soli</name>
    <dbReference type="NCBI Taxonomy" id="2590779"/>
    <lineage>
        <taxon>Bacteria</taxon>
        <taxon>Bacillati</taxon>
        <taxon>Actinomycetota</taxon>
        <taxon>Actinomycetes</taxon>
        <taxon>Micrococcales</taxon>
        <taxon>Microbacteriaceae</taxon>
        <taxon>Schumannella</taxon>
    </lineage>
</organism>
<protein>
    <submittedName>
        <fullName evidence="1">Transcription initiation protein</fullName>
    </submittedName>
</protein>
<proteinExistence type="predicted"/>